<dbReference type="EMBL" id="JARKIB010000271">
    <property type="protein sequence ID" value="KAJ7717856.1"/>
    <property type="molecule type" value="Genomic_DNA"/>
</dbReference>
<dbReference type="SMART" id="SM00484">
    <property type="entry name" value="XPGI"/>
    <property type="match status" value="1"/>
</dbReference>
<accession>A0AAD7HDN6</accession>
<dbReference type="Pfam" id="PF00867">
    <property type="entry name" value="XPG_I"/>
    <property type="match status" value="1"/>
</dbReference>
<organism evidence="2 3">
    <name type="scientific">Mycena metata</name>
    <dbReference type="NCBI Taxonomy" id="1033252"/>
    <lineage>
        <taxon>Eukaryota</taxon>
        <taxon>Fungi</taxon>
        <taxon>Dikarya</taxon>
        <taxon>Basidiomycota</taxon>
        <taxon>Agaricomycotina</taxon>
        <taxon>Agaricomycetes</taxon>
        <taxon>Agaricomycetidae</taxon>
        <taxon>Agaricales</taxon>
        <taxon>Marasmiineae</taxon>
        <taxon>Mycenaceae</taxon>
        <taxon>Mycena</taxon>
    </lineage>
</organism>
<keyword evidence="3" id="KW-1185">Reference proteome</keyword>
<reference evidence="2" key="1">
    <citation type="submission" date="2023-03" db="EMBL/GenBank/DDBJ databases">
        <title>Massive genome expansion in bonnet fungi (Mycena s.s.) driven by repeated elements and novel gene families across ecological guilds.</title>
        <authorList>
            <consortium name="Lawrence Berkeley National Laboratory"/>
            <person name="Harder C.B."/>
            <person name="Miyauchi S."/>
            <person name="Viragh M."/>
            <person name="Kuo A."/>
            <person name="Thoen E."/>
            <person name="Andreopoulos B."/>
            <person name="Lu D."/>
            <person name="Skrede I."/>
            <person name="Drula E."/>
            <person name="Henrissat B."/>
            <person name="Morin E."/>
            <person name="Kohler A."/>
            <person name="Barry K."/>
            <person name="LaButti K."/>
            <person name="Morin E."/>
            <person name="Salamov A."/>
            <person name="Lipzen A."/>
            <person name="Mereny Z."/>
            <person name="Hegedus B."/>
            <person name="Baldrian P."/>
            <person name="Stursova M."/>
            <person name="Weitz H."/>
            <person name="Taylor A."/>
            <person name="Grigoriev I.V."/>
            <person name="Nagy L.G."/>
            <person name="Martin F."/>
            <person name="Kauserud H."/>
        </authorList>
    </citation>
    <scope>NUCLEOTIDE SEQUENCE</scope>
    <source>
        <strain evidence="2">CBHHK182m</strain>
    </source>
</reference>
<comment type="caution">
    <text evidence="2">The sequence shown here is derived from an EMBL/GenBank/DDBJ whole genome shotgun (WGS) entry which is preliminary data.</text>
</comment>
<dbReference type="GO" id="GO:0017108">
    <property type="term" value="F:5'-flap endonuclease activity"/>
    <property type="evidence" value="ECO:0007669"/>
    <property type="project" value="TreeGrafter"/>
</dbReference>
<dbReference type="PANTHER" id="PTHR11081:SF75">
    <property type="entry name" value="ENDONUCLEASE, PUTATIVE (AFU_ORTHOLOGUE AFUA_3G13260)-RELATED"/>
    <property type="match status" value="1"/>
</dbReference>
<dbReference type="GO" id="GO:0006281">
    <property type="term" value="P:DNA repair"/>
    <property type="evidence" value="ECO:0007669"/>
    <property type="project" value="UniProtKB-ARBA"/>
</dbReference>
<dbReference type="SUPFAM" id="SSF47807">
    <property type="entry name" value="5' to 3' exonuclease, C-terminal subdomain"/>
    <property type="match status" value="1"/>
</dbReference>
<dbReference type="InterPro" id="IPR006086">
    <property type="entry name" value="XPG-I_dom"/>
</dbReference>
<dbReference type="PRINTS" id="PR00853">
    <property type="entry name" value="XPGRADSUPER"/>
</dbReference>
<dbReference type="Proteomes" id="UP001215598">
    <property type="component" value="Unassembled WGS sequence"/>
</dbReference>
<proteinExistence type="predicted"/>
<sequence>MPMKAIFIFNKTEQGSRGHQLITPFRALIEAFGYSWYTAPGLADAELARLESTGIIQFVTTANIDAFIFGARNVMLPPRKKTNNQIIAYFASHIFISPDVGLSRGGLLLLALLVGGDYHKGLPGCGVRLAHAVARGPLGDDLLREVLQHSEVTTEFLEFLRSWRVALAHEFATDPDGYLGSKHKAIARTIMASSFPDVRVLYLYVHPVTSWSENYSPPAYQSWGVADPNLKEIASFCQRQFRWKAPQISAHFSKHLYSGIAMQSLLKPHDLHAQLESHVNFGVSHDGELPSSSILRIVAAKRTPATKIYQLEISTGTLALRAKSGLRDASAFPVAALMRVWIPAPIIDRVLPGLVSRSKAAAQLKKTHKSKPYSRT</sequence>
<dbReference type="Gene3D" id="3.40.50.1010">
    <property type="entry name" value="5'-nuclease"/>
    <property type="match status" value="1"/>
</dbReference>
<dbReference type="InterPro" id="IPR029060">
    <property type="entry name" value="PIN-like_dom_sf"/>
</dbReference>
<protein>
    <recommendedName>
        <fullName evidence="1">XPG-I domain-containing protein</fullName>
    </recommendedName>
</protein>
<feature type="domain" description="XPG-I" evidence="1">
    <location>
        <begin position="30"/>
        <end position="102"/>
    </location>
</feature>
<dbReference type="InterPro" id="IPR036279">
    <property type="entry name" value="5-3_exonuclease_C_sf"/>
</dbReference>
<gene>
    <name evidence="2" type="ORF">B0H16DRAFT_1700815</name>
</gene>
<evidence type="ECO:0000313" key="3">
    <source>
        <dbReference type="Proteomes" id="UP001215598"/>
    </source>
</evidence>
<dbReference type="PANTHER" id="PTHR11081">
    <property type="entry name" value="FLAP ENDONUCLEASE FAMILY MEMBER"/>
    <property type="match status" value="1"/>
</dbReference>
<evidence type="ECO:0000259" key="1">
    <source>
        <dbReference type="SMART" id="SM00484"/>
    </source>
</evidence>
<dbReference type="InterPro" id="IPR006084">
    <property type="entry name" value="XPG/Rad2"/>
</dbReference>
<evidence type="ECO:0000313" key="2">
    <source>
        <dbReference type="EMBL" id="KAJ7717856.1"/>
    </source>
</evidence>
<dbReference type="SUPFAM" id="SSF88723">
    <property type="entry name" value="PIN domain-like"/>
    <property type="match status" value="1"/>
</dbReference>
<name>A0AAD7HDN6_9AGAR</name>
<dbReference type="AlphaFoldDB" id="A0AAD7HDN6"/>